<accession>W2SBJ9</accession>
<evidence type="ECO:0000313" key="3">
    <source>
        <dbReference type="Proteomes" id="UP000030752"/>
    </source>
</evidence>
<dbReference type="InterPro" id="IPR004046">
    <property type="entry name" value="GST_C"/>
</dbReference>
<dbReference type="STRING" id="1220924.W2SBJ9"/>
<dbReference type="Gene3D" id="1.20.1050.10">
    <property type="match status" value="1"/>
</dbReference>
<dbReference type="EMBL" id="KB822711">
    <property type="protein sequence ID" value="ETN46082.1"/>
    <property type="molecule type" value="Genomic_DNA"/>
</dbReference>
<reference evidence="2 3" key="1">
    <citation type="submission" date="2013-03" db="EMBL/GenBank/DDBJ databases">
        <title>The Genome Sequence of Phialophora europaea CBS 101466.</title>
        <authorList>
            <consortium name="The Broad Institute Genomics Platform"/>
            <person name="Cuomo C."/>
            <person name="de Hoog S."/>
            <person name="Gorbushina A."/>
            <person name="Walker B."/>
            <person name="Young S.K."/>
            <person name="Zeng Q."/>
            <person name="Gargeya S."/>
            <person name="Fitzgerald M."/>
            <person name="Haas B."/>
            <person name="Abouelleil A."/>
            <person name="Allen A.W."/>
            <person name="Alvarado L."/>
            <person name="Arachchi H.M."/>
            <person name="Berlin A.M."/>
            <person name="Chapman S.B."/>
            <person name="Gainer-Dewar J."/>
            <person name="Goldberg J."/>
            <person name="Griggs A."/>
            <person name="Gujja S."/>
            <person name="Hansen M."/>
            <person name="Howarth C."/>
            <person name="Imamovic A."/>
            <person name="Ireland A."/>
            <person name="Larimer J."/>
            <person name="McCowan C."/>
            <person name="Murphy C."/>
            <person name="Pearson M."/>
            <person name="Poon T.W."/>
            <person name="Priest M."/>
            <person name="Roberts A."/>
            <person name="Saif S."/>
            <person name="Shea T."/>
            <person name="Sisk P."/>
            <person name="Sykes S."/>
            <person name="Wortman J."/>
            <person name="Nusbaum C."/>
            <person name="Birren B."/>
        </authorList>
    </citation>
    <scope>NUCLEOTIDE SEQUENCE [LARGE SCALE GENOMIC DNA]</scope>
    <source>
        <strain evidence="2 3">CBS 101466</strain>
    </source>
</reference>
<dbReference type="VEuPathDB" id="FungiDB:HMPREF1541_00266"/>
<dbReference type="Proteomes" id="UP000030752">
    <property type="component" value="Unassembled WGS sequence"/>
</dbReference>
<dbReference type="SUPFAM" id="SSF47616">
    <property type="entry name" value="GST C-terminal domain-like"/>
    <property type="match status" value="1"/>
</dbReference>
<dbReference type="RefSeq" id="XP_008710794.1">
    <property type="nucleotide sequence ID" value="XM_008712572.1"/>
</dbReference>
<proteinExistence type="predicted"/>
<keyword evidence="3" id="KW-1185">Reference proteome</keyword>
<dbReference type="InterPro" id="IPR036282">
    <property type="entry name" value="Glutathione-S-Trfase_C_sf"/>
</dbReference>
<dbReference type="Pfam" id="PF00043">
    <property type="entry name" value="GST_C"/>
    <property type="match status" value="1"/>
</dbReference>
<organism evidence="2 3">
    <name type="scientific">Cyphellophora europaea (strain CBS 101466)</name>
    <name type="common">Phialophora europaea</name>
    <dbReference type="NCBI Taxonomy" id="1220924"/>
    <lineage>
        <taxon>Eukaryota</taxon>
        <taxon>Fungi</taxon>
        <taxon>Dikarya</taxon>
        <taxon>Ascomycota</taxon>
        <taxon>Pezizomycotina</taxon>
        <taxon>Eurotiomycetes</taxon>
        <taxon>Chaetothyriomycetidae</taxon>
        <taxon>Chaetothyriales</taxon>
        <taxon>Cyphellophoraceae</taxon>
        <taxon>Cyphellophora</taxon>
    </lineage>
</organism>
<dbReference type="InterPro" id="IPR010987">
    <property type="entry name" value="Glutathione-S-Trfase_C-like"/>
</dbReference>
<dbReference type="OrthoDB" id="2309723at2759"/>
<dbReference type="GeneID" id="19967605"/>
<dbReference type="PROSITE" id="PS50405">
    <property type="entry name" value="GST_CTER"/>
    <property type="match status" value="1"/>
</dbReference>
<evidence type="ECO:0000259" key="1">
    <source>
        <dbReference type="PROSITE" id="PS50405"/>
    </source>
</evidence>
<evidence type="ECO:0000313" key="2">
    <source>
        <dbReference type="EMBL" id="ETN46082.1"/>
    </source>
</evidence>
<sequence>MFTESADGPDNSMIKHFSKECLQAALRHLDDRLAANKWLAAGEFTLADILTVFIITTQRYFGPQVSLKGFGNLLRWLGDCTARLAYQRVMQKGDLVLDRPDAPEVSLLAAGGTKSSQWKN</sequence>
<dbReference type="HOGENOM" id="CLU_2049610_0_0_1"/>
<feature type="domain" description="GST C-terminal" evidence="1">
    <location>
        <begin position="1"/>
        <end position="104"/>
    </location>
</feature>
<gene>
    <name evidence="2" type="ORF">HMPREF1541_00266</name>
</gene>
<dbReference type="InParanoid" id="W2SBJ9"/>
<dbReference type="AlphaFoldDB" id="W2SBJ9"/>
<protein>
    <recommendedName>
        <fullName evidence="1">GST C-terminal domain-containing protein</fullName>
    </recommendedName>
</protein>
<name>W2SBJ9_CYPE1</name>